<feature type="transmembrane region" description="Helical" evidence="1">
    <location>
        <begin position="40"/>
        <end position="59"/>
    </location>
</feature>
<dbReference type="AlphaFoldDB" id="W4JRV9"/>
<accession>W4JRV9</accession>
<protein>
    <submittedName>
        <fullName evidence="2">Uncharacterized protein</fullName>
    </submittedName>
</protein>
<feature type="transmembrane region" description="Helical" evidence="1">
    <location>
        <begin position="110"/>
        <end position="131"/>
    </location>
</feature>
<keyword evidence="3" id="KW-1185">Reference proteome</keyword>
<evidence type="ECO:0000256" key="1">
    <source>
        <dbReference type="SAM" id="Phobius"/>
    </source>
</evidence>
<sequence length="154" mass="17290">MNAFCLLIVSIPSAQVIHNPLVHAPFCATSNVPKYLPLYFVPIAALEVVLGGLATYTLFHDTGHQLSLQLSADLQRVLVRDTAIYTILMFSVYLFNAFFWVLSLEQLLEFPIPFVMATSCILTNRFMLNVFRSHQKTVMSRRLSAMSALLCTTS</sequence>
<reference evidence="2 3" key="1">
    <citation type="journal article" date="2012" name="New Phytol.">
        <title>Insight into trade-off between wood decay and parasitism from the genome of a fungal forest pathogen.</title>
        <authorList>
            <person name="Olson A."/>
            <person name="Aerts A."/>
            <person name="Asiegbu F."/>
            <person name="Belbahri L."/>
            <person name="Bouzid O."/>
            <person name="Broberg A."/>
            <person name="Canback B."/>
            <person name="Coutinho P.M."/>
            <person name="Cullen D."/>
            <person name="Dalman K."/>
            <person name="Deflorio G."/>
            <person name="van Diepen L.T."/>
            <person name="Dunand C."/>
            <person name="Duplessis S."/>
            <person name="Durling M."/>
            <person name="Gonthier P."/>
            <person name="Grimwood J."/>
            <person name="Fossdal C.G."/>
            <person name="Hansson D."/>
            <person name="Henrissat B."/>
            <person name="Hietala A."/>
            <person name="Himmelstrand K."/>
            <person name="Hoffmeister D."/>
            <person name="Hogberg N."/>
            <person name="James T.Y."/>
            <person name="Karlsson M."/>
            <person name="Kohler A."/>
            <person name="Kues U."/>
            <person name="Lee Y.H."/>
            <person name="Lin Y.C."/>
            <person name="Lind M."/>
            <person name="Lindquist E."/>
            <person name="Lombard V."/>
            <person name="Lucas S."/>
            <person name="Lunden K."/>
            <person name="Morin E."/>
            <person name="Murat C."/>
            <person name="Park J."/>
            <person name="Raffaello T."/>
            <person name="Rouze P."/>
            <person name="Salamov A."/>
            <person name="Schmutz J."/>
            <person name="Solheim H."/>
            <person name="Stahlberg J."/>
            <person name="Velez H."/>
            <person name="de Vries R.P."/>
            <person name="Wiebenga A."/>
            <person name="Woodward S."/>
            <person name="Yakovlev I."/>
            <person name="Garbelotto M."/>
            <person name="Martin F."/>
            <person name="Grigoriev I.V."/>
            <person name="Stenlid J."/>
        </authorList>
    </citation>
    <scope>NUCLEOTIDE SEQUENCE [LARGE SCALE GENOMIC DNA]</scope>
    <source>
        <strain evidence="2 3">TC 32-1</strain>
    </source>
</reference>
<dbReference type="EMBL" id="KI925465">
    <property type="protein sequence ID" value="ETW76209.1"/>
    <property type="molecule type" value="Genomic_DNA"/>
</dbReference>
<evidence type="ECO:0000313" key="3">
    <source>
        <dbReference type="Proteomes" id="UP000030671"/>
    </source>
</evidence>
<keyword evidence="1" id="KW-1133">Transmembrane helix</keyword>
<dbReference type="Proteomes" id="UP000030671">
    <property type="component" value="Unassembled WGS sequence"/>
</dbReference>
<dbReference type="KEGG" id="hir:HETIRDRAFT_422772"/>
<evidence type="ECO:0000313" key="2">
    <source>
        <dbReference type="EMBL" id="ETW76209.1"/>
    </source>
</evidence>
<gene>
    <name evidence="2" type="ORF">HETIRDRAFT_422772</name>
</gene>
<dbReference type="InParanoid" id="W4JRV9"/>
<organism evidence="2 3">
    <name type="scientific">Heterobasidion irregulare (strain TC 32-1)</name>
    <dbReference type="NCBI Taxonomy" id="747525"/>
    <lineage>
        <taxon>Eukaryota</taxon>
        <taxon>Fungi</taxon>
        <taxon>Dikarya</taxon>
        <taxon>Basidiomycota</taxon>
        <taxon>Agaricomycotina</taxon>
        <taxon>Agaricomycetes</taxon>
        <taxon>Russulales</taxon>
        <taxon>Bondarzewiaceae</taxon>
        <taxon>Heterobasidion</taxon>
        <taxon>Heterobasidion annosum species complex</taxon>
    </lineage>
</organism>
<name>W4JRV9_HETIT</name>
<keyword evidence="1" id="KW-0472">Membrane</keyword>
<dbReference type="GeneID" id="20673850"/>
<dbReference type="HOGENOM" id="CLU_1704453_0_0_1"/>
<keyword evidence="1" id="KW-0812">Transmembrane</keyword>
<proteinExistence type="predicted"/>
<feature type="transmembrane region" description="Helical" evidence="1">
    <location>
        <begin position="83"/>
        <end position="104"/>
    </location>
</feature>
<dbReference type="RefSeq" id="XP_009552417.1">
    <property type="nucleotide sequence ID" value="XM_009554122.1"/>
</dbReference>
<dbReference type="OrthoDB" id="3349377at2759"/>